<proteinExistence type="predicted"/>
<feature type="compositionally biased region" description="Polar residues" evidence="1">
    <location>
        <begin position="559"/>
        <end position="575"/>
    </location>
</feature>
<gene>
    <name evidence="2" type="ORF">ONZ51_g94</name>
</gene>
<reference evidence="2" key="1">
    <citation type="submission" date="2022-11" db="EMBL/GenBank/DDBJ databases">
        <title>Genome Sequence of Cubamyces cubensis.</title>
        <authorList>
            <person name="Buettner E."/>
        </authorList>
    </citation>
    <scope>NUCLEOTIDE SEQUENCE</scope>
    <source>
        <strain evidence="2">MPL-01</strain>
    </source>
</reference>
<comment type="caution">
    <text evidence="2">The sequence shown here is derived from an EMBL/GenBank/DDBJ whole genome shotgun (WGS) entry which is preliminary data.</text>
</comment>
<feature type="region of interest" description="Disordered" evidence="1">
    <location>
        <begin position="555"/>
        <end position="577"/>
    </location>
</feature>
<protein>
    <recommendedName>
        <fullName evidence="4">Pentatricopeptide repeat domain-containing protein</fullName>
    </recommendedName>
</protein>
<sequence>MAAWVLAHPPWQALSRVRSRWDILVKSGPWTSKQFFSTASISTETPAMRQVKAYPYPDAAPDTSLFEDSTDEYREASGDTDAQLSTFETSSADSNHPSNLLKSLVKQGRFQDASRVHTELTNMGVEILPHPVYHFAARQALRDHALSREQRVAIFMKWWSLFPSRTEVDGARSVYSIVAELLRNSTTLDILLVKQFAVLAATKGHVSIASEVIPVVARYTSPEAAFGFLEDFCRAALGFKASLAKQGEHHDAGHDNKSIFYVDTRNWYSLLISELAATQRSFAALDILRLARARRIPISPAAYTALGREFFRDVNQDALKATVRLARAQLDGTSPTDHHQALSAAIQSLEGLRDPSLSPSPKEAQNLPLSQRSGLSTDELEHLRTADLSNSLTLPGLTRLLKRSIKAGVLDISATRLSKLVGALLQAKRTSLVRRLRASAYRHPQLVPLWALAEMTRLENVGFSLLHILREFEAHFHVVGVPRGIADEVWENPRTIQPGHLGPDRPPISRKLHPKPFDIHLVWMAALRRASSSSQVQRLYSQFLQDVAASRDVPPSTVPFLSSRPSDQAPNTPANSRVVPPPSLFNATHFALFIRAFQRFDLPSIARRVLLDMYHLGVKPNYVTLNAFIASLSAVPKDVPLSRIVDRLEELINTRSPSLGQPLLPAESLPPTLRRHNHDAFISARAQALKRNTLVHIYTGALARLLLDGRSAEPDTAEIARRFKERVPYRPGRNPFTDAVLRAPDIVNAISAEPATSAET</sequence>
<evidence type="ECO:0008006" key="4">
    <source>
        <dbReference type="Google" id="ProtNLM"/>
    </source>
</evidence>
<evidence type="ECO:0000313" key="3">
    <source>
        <dbReference type="Proteomes" id="UP001215151"/>
    </source>
</evidence>
<evidence type="ECO:0000313" key="2">
    <source>
        <dbReference type="EMBL" id="KAJ8502287.1"/>
    </source>
</evidence>
<dbReference type="EMBL" id="JAPEVG010000001">
    <property type="protein sequence ID" value="KAJ8502287.1"/>
    <property type="molecule type" value="Genomic_DNA"/>
</dbReference>
<organism evidence="2 3">
    <name type="scientific">Trametes cubensis</name>
    <dbReference type="NCBI Taxonomy" id="1111947"/>
    <lineage>
        <taxon>Eukaryota</taxon>
        <taxon>Fungi</taxon>
        <taxon>Dikarya</taxon>
        <taxon>Basidiomycota</taxon>
        <taxon>Agaricomycotina</taxon>
        <taxon>Agaricomycetes</taxon>
        <taxon>Polyporales</taxon>
        <taxon>Polyporaceae</taxon>
        <taxon>Trametes</taxon>
    </lineage>
</organism>
<accession>A0AAD7XH65</accession>
<dbReference type="AlphaFoldDB" id="A0AAD7XH65"/>
<name>A0AAD7XH65_9APHY</name>
<dbReference type="Proteomes" id="UP001215151">
    <property type="component" value="Unassembled WGS sequence"/>
</dbReference>
<keyword evidence="3" id="KW-1185">Reference proteome</keyword>
<evidence type="ECO:0000256" key="1">
    <source>
        <dbReference type="SAM" id="MobiDB-lite"/>
    </source>
</evidence>